<evidence type="ECO:0000256" key="1">
    <source>
        <dbReference type="SAM" id="SignalP"/>
    </source>
</evidence>
<proteinExistence type="predicted"/>
<dbReference type="EMBL" id="KN574416">
    <property type="protein sequence ID" value="KHJ83237.1"/>
    <property type="molecule type" value="Genomic_DNA"/>
</dbReference>
<dbReference type="Pfam" id="PF17641">
    <property type="entry name" value="ASPRs"/>
    <property type="match status" value="1"/>
</dbReference>
<feature type="chain" id="PRO_5002060973" evidence="1">
    <location>
        <begin position="20"/>
        <end position="181"/>
    </location>
</feature>
<dbReference type="Proteomes" id="UP000053660">
    <property type="component" value="Unassembled WGS sequence"/>
</dbReference>
<dbReference type="InterPro" id="IPR035109">
    <property type="entry name" value="ASPR"/>
</dbReference>
<dbReference type="AlphaFoldDB" id="A0A0B1SI94"/>
<keyword evidence="3" id="KW-1185">Reference proteome</keyword>
<keyword evidence="1" id="KW-0732">Signal</keyword>
<protein>
    <submittedName>
        <fullName evidence="2">Uncharacterized protein</fullName>
    </submittedName>
</protein>
<evidence type="ECO:0000313" key="2">
    <source>
        <dbReference type="EMBL" id="KHJ83237.1"/>
    </source>
</evidence>
<name>A0A0B1SI94_OESDE</name>
<reference evidence="2 3" key="1">
    <citation type="submission" date="2014-03" db="EMBL/GenBank/DDBJ databases">
        <title>Draft genome of the hookworm Oesophagostomum dentatum.</title>
        <authorList>
            <person name="Mitreva M."/>
        </authorList>
    </citation>
    <scope>NUCLEOTIDE SEQUENCE [LARGE SCALE GENOMIC DNA]</scope>
    <source>
        <strain evidence="2 3">OD-Hann</strain>
    </source>
</reference>
<evidence type="ECO:0000313" key="3">
    <source>
        <dbReference type="Proteomes" id="UP000053660"/>
    </source>
</evidence>
<sequence length="181" mass="21315">MSAPLCSLFLLHFVHNCASSQDNLKECDDHHLFNGLYFDSYVRALIYYGLRKGLGTNLAKTLPPYNCEAEEEAILAMEQRDKFNRQKGYNTLLKEYYERQRWKYYDELAKDAGTAWARERQPFNYYTGYGCTYNKESYGYPVYRLKMMGILCVFIRNEAHLPVTVTRPPLLPITRIIYVDK</sequence>
<organism evidence="2 3">
    <name type="scientific">Oesophagostomum dentatum</name>
    <name type="common">Nodular worm</name>
    <dbReference type="NCBI Taxonomy" id="61180"/>
    <lineage>
        <taxon>Eukaryota</taxon>
        <taxon>Metazoa</taxon>
        <taxon>Ecdysozoa</taxon>
        <taxon>Nematoda</taxon>
        <taxon>Chromadorea</taxon>
        <taxon>Rhabditida</taxon>
        <taxon>Rhabditina</taxon>
        <taxon>Rhabditomorpha</taxon>
        <taxon>Strongyloidea</taxon>
        <taxon>Strongylidae</taxon>
        <taxon>Oesophagostomum</taxon>
    </lineage>
</organism>
<feature type="signal peptide" evidence="1">
    <location>
        <begin position="1"/>
        <end position="19"/>
    </location>
</feature>
<accession>A0A0B1SI94</accession>
<gene>
    <name evidence="2" type="ORF">OESDEN_17066</name>
</gene>